<dbReference type="Pfam" id="PF08994">
    <property type="entry name" value="T4_Gp59_C"/>
    <property type="match status" value="1"/>
</dbReference>
<dbReference type="InterPro" id="IPR015085">
    <property type="entry name" value="Phage_T4_Gp59_N"/>
</dbReference>
<dbReference type="Pfam" id="PF08993">
    <property type="entry name" value="T4_Gp59_N"/>
    <property type="match status" value="1"/>
</dbReference>
<dbReference type="KEGG" id="vg:26632550"/>
<keyword evidence="3" id="KW-0347">Helicase</keyword>
<keyword evidence="3" id="KW-0378">Hydrolase</keyword>
<dbReference type="GeneID" id="26632550"/>
<keyword evidence="4" id="KW-1185">Reference proteome</keyword>
<keyword evidence="3" id="KW-0067">ATP-binding</keyword>
<dbReference type="SUPFAM" id="SSF48493">
    <property type="entry name" value="gene 59 helicase assembly protein"/>
    <property type="match status" value="1"/>
</dbReference>
<dbReference type="InterPro" id="IPR023197">
    <property type="entry name" value="Phage_T4_Gp59_dom_sf"/>
</dbReference>
<gene>
    <name evidence="3" type="ORF">VR5_243</name>
</gene>
<dbReference type="InterPro" id="IPR015086">
    <property type="entry name" value="Phage_T4_Gp59_C"/>
</dbReference>
<organism evidence="3 4">
    <name type="scientific">Escherichia phage vb_EcoM-VR5</name>
    <dbReference type="NCBI Taxonomy" id="1567026"/>
    <lineage>
        <taxon>Viruses</taxon>
        <taxon>Duplodnaviria</taxon>
        <taxon>Heunggongvirae</taxon>
        <taxon>Uroviricota</taxon>
        <taxon>Caudoviricetes</taxon>
        <taxon>Pantevenvirales</taxon>
        <taxon>Straboviridae</taxon>
        <taxon>Tevenvirinae</taxon>
        <taxon>Dhakavirus</taxon>
        <taxon>Dhakavirus vr5</taxon>
    </lineage>
</organism>
<proteinExistence type="inferred from homology"/>
<dbReference type="RefSeq" id="YP_009205937.1">
    <property type="nucleotide sequence ID" value="NC_028881.1"/>
</dbReference>
<accession>A0A0A7HF10</accession>
<dbReference type="HAMAP" id="MF_04156">
    <property type="entry name" value="HELIC_LOADER_T4"/>
    <property type="match status" value="1"/>
</dbReference>
<keyword evidence="3" id="KW-0547">Nucleotide-binding</keyword>
<dbReference type="GO" id="GO:0004386">
    <property type="term" value="F:helicase activity"/>
    <property type="evidence" value="ECO:0007669"/>
    <property type="project" value="UniProtKB-KW"/>
</dbReference>
<dbReference type="Proteomes" id="UP000030715">
    <property type="component" value="Segment"/>
</dbReference>
<dbReference type="Gene3D" id="1.10.8.60">
    <property type="match status" value="1"/>
</dbReference>
<reference evidence="3 4" key="1">
    <citation type="submission" date="2014-10" db="EMBL/GenBank/DDBJ databases">
        <title>VR bacteriophages - a small but diverse group of low-temperature viruses.</title>
        <authorList>
            <person name="Kaliniene L."/>
            <person name="Meskys R."/>
            <person name="Simoliunas E."/>
            <person name="Zajanckauskaite A."/>
            <person name="Truncaite L."/>
        </authorList>
    </citation>
    <scope>NUCLEOTIDE SEQUENCE [LARGE SCALE GENOMIC DNA]</scope>
</reference>
<evidence type="ECO:0000313" key="4">
    <source>
        <dbReference type="Proteomes" id="UP000030715"/>
    </source>
</evidence>
<dbReference type="InterPro" id="IPR008944">
    <property type="entry name" value="Phage_T4_Gp59"/>
</dbReference>
<feature type="domain" description="Bacteriophage T4 Gp59 helicase assembly protein C-terminal" evidence="2">
    <location>
        <begin position="113"/>
        <end position="216"/>
    </location>
</feature>
<evidence type="ECO:0000313" key="3">
    <source>
        <dbReference type="EMBL" id="AIZ02030.1"/>
    </source>
</evidence>
<sequence>MIKIRMPPNNNRMVNGKSVYSLYLMLKHHFNAKYDVIKYNWVMRISDTAYQKRRDKYFFEKLSDKYTLKELALIFMSNLVANQDAWIGDISDADALVFYREYIGRLKRIKQVFEDDIKNIYYFSKKVEVQALSEIFDYNKKVNSSYIFKLLQSNVISFETFILLDSFMDIINKHDDQTNDLVWSKYSTKLNAYKKILIIDNLEARKLFIETIKGCKF</sequence>
<name>A0A0A7HF10_9CAUD</name>
<dbReference type="PIRSF" id="PIRSF004374">
    <property type="entry name" value="Phage-associated_Gp59"/>
    <property type="match status" value="1"/>
</dbReference>
<dbReference type="EMBL" id="KP007359">
    <property type="protein sequence ID" value="AIZ02030.1"/>
    <property type="molecule type" value="Genomic_DNA"/>
</dbReference>
<dbReference type="InterPro" id="IPR037082">
    <property type="entry name" value="Phage_T4_Gp59_C_sf"/>
</dbReference>
<protein>
    <submittedName>
        <fullName evidence="3">Helicase loading protein</fullName>
    </submittedName>
</protein>
<evidence type="ECO:0000259" key="1">
    <source>
        <dbReference type="Pfam" id="PF08993"/>
    </source>
</evidence>
<feature type="domain" description="Bacteriophage T4 Gp59 helicase assembly protein N-terminal" evidence="1">
    <location>
        <begin position="14"/>
        <end position="106"/>
    </location>
</feature>
<dbReference type="OrthoDB" id="7067at10239"/>
<evidence type="ECO:0000259" key="2">
    <source>
        <dbReference type="Pfam" id="PF08994"/>
    </source>
</evidence>
<dbReference type="Gene3D" id="1.10.220.50">
    <property type="entry name" value="Bacteriophage T4, Gp59, helicase assembly protein, C-terminal domain"/>
    <property type="match status" value="1"/>
</dbReference>